<dbReference type="GO" id="GO:0003676">
    <property type="term" value="F:nucleic acid binding"/>
    <property type="evidence" value="ECO:0007669"/>
    <property type="project" value="InterPro"/>
</dbReference>
<gene>
    <name evidence="2" type="ORF">F4Y08_11375</name>
</gene>
<dbReference type="AlphaFoldDB" id="A0A6B1DVV3"/>
<evidence type="ECO:0000313" key="2">
    <source>
        <dbReference type="EMBL" id="MYD90915.1"/>
    </source>
</evidence>
<name>A0A6B1DVV3_9CHLR</name>
<dbReference type="Pfam" id="PF13358">
    <property type="entry name" value="DDE_3"/>
    <property type="match status" value="1"/>
</dbReference>
<protein>
    <recommendedName>
        <fullName evidence="1">Tc1-like transposase DDE domain-containing protein</fullName>
    </recommendedName>
</protein>
<feature type="domain" description="Tc1-like transposase DDE" evidence="1">
    <location>
        <begin position="9"/>
        <end position="135"/>
    </location>
</feature>
<dbReference type="InterPro" id="IPR038717">
    <property type="entry name" value="Tc1-like_DDE_dom"/>
</dbReference>
<organism evidence="2">
    <name type="scientific">Caldilineaceae bacterium SB0662_bin_9</name>
    <dbReference type="NCBI Taxonomy" id="2605258"/>
    <lineage>
        <taxon>Bacteria</taxon>
        <taxon>Bacillati</taxon>
        <taxon>Chloroflexota</taxon>
        <taxon>Caldilineae</taxon>
        <taxon>Caldilineales</taxon>
        <taxon>Caldilineaceae</taxon>
    </lineage>
</organism>
<comment type="caution">
    <text evidence="2">The sequence shown here is derived from an EMBL/GenBank/DDBJ whole genome shotgun (WGS) entry which is preliminary data.</text>
</comment>
<dbReference type="Gene3D" id="3.30.420.10">
    <property type="entry name" value="Ribonuclease H-like superfamily/Ribonuclease H"/>
    <property type="match status" value="1"/>
</dbReference>
<dbReference type="EMBL" id="VXPY01000082">
    <property type="protein sequence ID" value="MYD90915.1"/>
    <property type="molecule type" value="Genomic_DNA"/>
</dbReference>
<sequence>MGLRWGQGIVWGDEMKLGLRGQVRQVWAPRGMAVTQAVQMGWKYLYVAVAINPLTGQLWWAWQANMKGEEMARIWGAWAQEAAIDGWVWDGARGHTGTDMQAVDAPQVVQPPYAPELNPVERFFRELRRAIEGRVYPADVSSEARTGEVLPRPFSLRRPTGT</sequence>
<proteinExistence type="predicted"/>
<reference evidence="2" key="1">
    <citation type="submission" date="2019-09" db="EMBL/GenBank/DDBJ databases">
        <title>Characterisation of the sponge microbiome using genome-centric metagenomics.</title>
        <authorList>
            <person name="Engelberts J.P."/>
            <person name="Robbins S.J."/>
            <person name="De Goeij J.M."/>
            <person name="Aranda M."/>
            <person name="Bell S.C."/>
            <person name="Webster N.S."/>
        </authorList>
    </citation>
    <scope>NUCLEOTIDE SEQUENCE</scope>
    <source>
        <strain evidence="2">SB0662_bin_9</strain>
    </source>
</reference>
<evidence type="ECO:0000259" key="1">
    <source>
        <dbReference type="Pfam" id="PF13358"/>
    </source>
</evidence>
<accession>A0A6B1DVV3</accession>
<dbReference type="InterPro" id="IPR036397">
    <property type="entry name" value="RNaseH_sf"/>
</dbReference>